<dbReference type="CDD" id="cd00090">
    <property type="entry name" value="HTH_ARSR"/>
    <property type="match status" value="1"/>
</dbReference>
<dbReference type="EMBL" id="JBHUEE010000010">
    <property type="protein sequence ID" value="MFD1719448.1"/>
    <property type="molecule type" value="Genomic_DNA"/>
</dbReference>
<dbReference type="PANTHER" id="PTHR33154">
    <property type="entry name" value="TRANSCRIPTIONAL REGULATOR, ARSR FAMILY"/>
    <property type="match status" value="1"/>
</dbReference>
<sequence length="124" mass="14313">MDVFRAIADPVRRELVEQIASRPRRVVDLAQAREISRPAVSKHLKVMVEAGIVSAEDRGRERWYALRPEALEEIEAWLRRVRATPPVPEHALDALDLEVRRTERERRSTTSSDRPNRRPGENTA</sequence>
<dbReference type="SUPFAM" id="SSF46785">
    <property type="entry name" value="Winged helix' DNA-binding domain"/>
    <property type="match status" value="1"/>
</dbReference>
<dbReference type="Pfam" id="PF01022">
    <property type="entry name" value="HTH_5"/>
    <property type="match status" value="1"/>
</dbReference>
<dbReference type="InterPro" id="IPR036388">
    <property type="entry name" value="WH-like_DNA-bd_sf"/>
</dbReference>
<reference evidence="7" key="1">
    <citation type="journal article" date="2019" name="Int. J. Syst. Evol. Microbiol.">
        <title>The Global Catalogue of Microorganisms (GCM) 10K type strain sequencing project: providing services to taxonomists for standard genome sequencing and annotation.</title>
        <authorList>
            <consortium name="The Broad Institute Genomics Platform"/>
            <consortium name="The Broad Institute Genome Sequencing Center for Infectious Disease"/>
            <person name="Wu L."/>
            <person name="Ma J."/>
        </authorList>
    </citation>
    <scope>NUCLEOTIDE SEQUENCE [LARGE SCALE GENOMIC DNA]</scope>
    <source>
        <strain evidence="7">JCM 17130</strain>
    </source>
</reference>
<dbReference type="Gene3D" id="1.10.10.10">
    <property type="entry name" value="Winged helix-like DNA-binding domain superfamily/Winged helix DNA-binding domain"/>
    <property type="match status" value="1"/>
</dbReference>
<protein>
    <submittedName>
        <fullName evidence="6">ArsR/SmtB family transcription factor</fullName>
    </submittedName>
</protein>
<feature type="domain" description="HTH arsR-type" evidence="5">
    <location>
        <begin position="1"/>
        <end position="106"/>
    </location>
</feature>
<comment type="caution">
    <text evidence="6">The sequence shown here is derived from an EMBL/GenBank/DDBJ whole genome shotgun (WGS) entry which is preliminary data.</text>
</comment>
<dbReference type="PRINTS" id="PR00778">
    <property type="entry name" value="HTHARSR"/>
</dbReference>
<evidence type="ECO:0000313" key="6">
    <source>
        <dbReference type="EMBL" id="MFD1719448.1"/>
    </source>
</evidence>
<dbReference type="InterPro" id="IPR001845">
    <property type="entry name" value="HTH_ArsR_DNA-bd_dom"/>
</dbReference>
<evidence type="ECO:0000259" key="5">
    <source>
        <dbReference type="PROSITE" id="PS50987"/>
    </source>
</evidence>
<evidence type="ECO:0000256" key="1">
    <source>
        <dbReference type="ARBA" id="ARBA00023015"/>
    </source>
</evidence>
<evidence type="ECO:0000256" key="3">
    <source>
        <dbReference type="ARBA" id="ARBA00023163"/>
    </source>
</evidence>
<dbReference type="Proteomes" id="UP001597277">
    <property type="component" value="Unassembled WGS sequence"/>
</dbReference>
<name>A0ABW4L7C9_9MICO</name>
<keyword evidence="7" id="KW-1185">Reference proteome</keyword>
<gene>
    <name evidence="6" type="ORF">ACFSE6_16510</name>
</gene>
<proteinExistence type="predicted"/>
<organism evidence="6 7">
    <name type="scientific">Georgenia deserti</name>
    <dbReference type="NCBI Taxonomy" id="2093781"/>
    <lineage>
        <taxon>Bacteria</taxon>
        <taxon>Bacillati</taxon>
        <taxon>Actinomycetota</taxon>
        <taxon>Actinomycetes</taxon>
        <taxon>Micrococcales</taxon>
        <taxon>Bogoriellaceae</taxon>
        <taxon>Georgenia</taxon>
    </lineage>
</organism>
<evidence type="ECO:0000256" key="4">
    <source>
        <dbReference type="SAM" id="MobiDB-lite"/>
    </source>
</evidence>
<feature type="region of interest" description="Disordered" evidence="4">
    <location>
        <begin position="91"/>
        <end position="124"/>
    </location>
</feature>
<dbReference type="InterPro" id="IPR051081">
    <property type="entry name" value="HTH_MetalResp_TranReg"/>
</dbReference>
<dbReference type="InterPro" id="IPR011991">
    <property type="entry name" value="ArsR-like_HTH"/>
</dbReference>
<dbReference type="PROSITE" id="PS50987">
    <property type="entry name" value="HTH_ARSR_2"/>
    <property type="match status" value="1"/>
</dbReference>
<dbReference type="SMART" id="SM00418">
    <property type="entry name" value="HTH_ARSR"/>
    <property type="match status" value="1"/>
</dbReference>
<keyword evidence="1" id="KW-0805">Transcription regulation</keyword>
<accession>A0ABW4L7C9</accession>
<dbReference type="NCBIfam" id="NF033788">
    <property type="entry name" value="HTH_metalloreg"/>
    <property type="match status" value="1"/>
</dbReference>
<dbReference type="InterPro" id="IPR036390">
    <property type="entry name" value="WH_DNA-bd_sf"/>
</dbReference>
<keyword evidence="2" id="KW-0238">DNA-binding</keyword>
<evidence type="ECO:0000256" key="2">
    <source>
        <dbReference type="ARBA" id="ARBA00023125"/>
    </source>
</evidence>
<dbReference type="RefSeq" id="WP_388009764.1">
    <property type="nucleotide sequence ID" value="NZ_JBHUEE010000010.1"/>
</dbReference>
<keyword evidence="3" id="KW-0804">Transcription</keyword>
<evidence type="ECO:0000313" key="7">
    <source>
        <dbReference type="Proteomes" id="UP001597277"/>
    </source>
</evidence>
<dbReference type="PANTHER" id="PTHR33154:SF33">
    <property type="entry name" value="TRANSCRIPTIONAL REPRESSOR SDPR"/>
    <property type="match status" value="1"/>
</dbReference>